<feature type="region of interest" description="Disordered" evidence="1">
    <location>
        <begin position="233"/>
        <end position="255"/>
    </location>
</feature>
<feature type="compositionally biased region" description="Acidic residues" evidence="1">
    <location>
        <begin position="233"/>
        <end position="244"/>
    </location>
</feature>
<evidence type="ECO:0000256" key="2">
    <source>
        <dbReference type="SAM" id="SignalP"/>
    </source>
</evidence>
<organism evidence="3 4">
    <name type="scientific">Pristionchus mayeri</name>
    <dbReference type="NCBI Taxonomy" id="1317129"/>
    <lineage>
        <taxon>Eukaryota</taxon>
        <taxon>Metazoa</taxon>
        <taxon>Ecdysozoa</taxon>
        <taxon>Nematoda</taxon>
        <taxon>Chromadorea</taxon>
        <taxon>Rhabditida</taxon>
        <taxon>Rhabditina</taxon>
        <taxon>Diplogasteromorpha</taxon>
        <taxon>Diplogasteroidea</taxon>
        <taxon>Neodiplogasteridae</taxon>
        <taxon>Pristionchus</taxon>
    </lineage>
</organism>
<feature type="chain" id="PRO_5042993356" description="Integrase catalytic domain-containing protein" evidence="2">
    <location>
        <begin position="20"/>
        <end position="798"/>
    </location>
</feature>
<name>A0AAN5D5E4_9BILA</name>
<dbReference type="EMBL" id="BTRK01000006">
    <property type="protein sequence ID" value="GMR57033.1"/>
    <property type="molecule type" value="Genomic_DNA"/>
</dbReference>
<feature type="compositionally biased region" description="Basic and acidic residues" evidence="1">
    <location>
        <begin position="245"/>
        <end position="255"/>
    </location>
</feature>
<reference evidence="4" key="1">
    <citation type="submission" date="2022-10" db="EMBL/GenBank/DDBJ databases">
        <title>Genome assembly of Pristionchus species.</title>
        <authorList>
            <person name="Yoshida K."/>
            <person name="Sommer R.J."/>
        </authorList>
    </citation>
    <scope>NUCLEOTIDE SEQUENCE [LARGE SCALE GENOMIC DNA]</scope>
    <source>
        <strain evidence="4">RS5460</strain>
    </source>
</reference>
<proteinExistence type="predicted"/>
<evidence type="ECO:0008006" key="5">
    <source>
        <dbReference type="Google" id="ProtNLM"/>
    </source>
</evidence>
<comment type="caution">
    <text evidence="3">The sequence shown here is derived from an EMBL/GenBank/DDBJ whole genome shotgun (WGS) entry which is preliminary data.</text>
</comment>
<evidence type="ECO:0000313" key="3">
    <source>
        <dbReference type="EMBL" id="GMR57033.1"/>
    </source>
</evidence>
<keyword evidence="4" id="KW-1185">Reference proteome</keyword>
<feature type="signal peptide" evidence="2">
    <location>
        <begin position="1"/>
        <end position="19"/>
    </location>
</feature>
<accession>A0AAN5D5E4</accession>
<keyword evidence="2" id="KW-0732">Signal</keyword>
<sequence length="798" mass="92848">MQFYMFLLLLLALSSFIASHPWGDLSLRHRREDDDAMETDSEPECFFSERRVKEREIKYETKEIPRPAVSQVGKKCSTKIKRISELMDVQISNLFQCPNYAALLLVRGAGMFDIDWENEEEVNTIGHEWVCSQHEAELGRNWQSTTFYHFRRKERKTTERIKRYDPICSMPPPFEQHEHAEVLHRDVHYIENDEAKAILMLKGVLIHPGLPVCAMHNKVAQGILAKASIEDPDTAMDIDSDSDEGDKRDPPFIPHHREFPPTVREFIHPPNYPAGGKEAYIEFMNKLELDPSIATSNWHEIDPRSRRRKAEELAAATDVIAHYMAPEDPQSLMEKVCKEFGPYERPRSNDYIETMNHVRDAFQYAASRSEKLAALSMISHFPLSEIQKFISMLSRHYLNDARKYAGRGFHLVTHRRRYKQQADYQPVLATFVQSTLNAPYGTREVKDSMGKWISIPNTIRKLRIGELYSTYKKELIDYKEGDMLIPKTTARKIAKVCAAERRKSLHGVDIIIADATAAFDRAVIAIENMLVKNWISKYLHDSLRSMMLASSQYLCTDYFIHVKEYSTIGDHCWSFALSDPDDLAFQMDCIKPKSPWSHSHTRVCHQCENVHVWFADMRETLNELLKKHKEDKNFRHEIEMMMRDLNDWVIKIEKLKAHQLRVAKSEYDRQQIVSGLKPGECILTLDFIMKLLPLNPRESTSDWYALRGMPWHMGNALMWEKGDLWQHHFVTIIKGEREDSAMVTAIIRSIFYQLRRRGISRVFLRSDQAGPYKSSSTIALIYSIAMDEKIEVAGWYFS</sequence>
<gene>
    <name evidence="3" type="ORF">PMAYCL1PPCAC_27228</name>
</gene>
<protein>
    <recommendedName>
        <fullName evidence="5">Integrase catalytic domain-containing protein</fullName>
    </recommendedName>
</protein>
<dbReference type="AlphaFoldDB" id="A0AAN5D5E4"/>
<dbReference type="Proteomes" id="UP001328107">
    <property type="component" value="Unassembled WGS sequence"/>
</dbReference>
<evidence type="ECO:0000313" key="4">
    <source>
        <dbReference type="Proteomes" id="UP001328107"/>
    </source>
</evidence>
<evidence type="ECO:0000256" key="1">
    <source>
        <dbReference type="SAM" id="MobiDB-lite"/>
    </source>
</evidence>
<feature type="non-terminal residue" evidence="3">
    <location>
        <position position="798"/>
    </location>
</feature>